<evidence type="ECO:0000313" key="14">
    <source>
        <dbReference type="EMBL" id="SFN32670.1"/>
    </source>
</evidence>
<dbReference type="STRING" id="398199.SAMN05421804_10443"/>
<evidence type="ECO:0000256" key="5">
    <source>
        <dbReference type="ARBA" id="ARBA00022737"/>
    </source>
</evidence>
<evidence type="ECO:0000256" key="11">
    <source>
        <dbReference type="SAM" id="Phobius"/>
    </source>
</evidence>
<dbReference type="EMBL" id="FOVK01000001">
    <property type="protein sequence ID" value="SFN32670.1"/>
    <property type="molecule type" value="Genomic_DNA"/>
</dbReference>
<evidence type="ECO:0000256" key="9">
    <source>
        <dbReference type="PROSITE-ProRule" id="PRU00703"/>
    </source>
</evidence>
<dbReference type="Proteomes" id="UP000181899">
    <property type="component" value="Unassembled WGS sequence"/>
</dbReference>
<dbReference type="SUPFAM" id="SSF54631">
    <property type="entry name" value="CBS-domain pair"/>
    <property type="match status" value="1"/>
</dbReference>
<keyword evidence="5" id="KW-0677">Repeat</keyword>
<dbReference type="PANTHER" id="PTHR43099">
    <property type="entry name" value="UPF0053 PROTEIN YRKA"/>
    <property type="match status" value="1"/>
</dbReference>
<dbReference type="InterPro" id="IPR005170">
    <property type="entry name" value="Transptr-assoc_dom"/>
</dbReference>
<keyword evidence="15" id="KW-1185">Reference proteome</keyword>
<organism evidence="14 15">
    <name type="scientific">Proteiniclasticum ruminis</name>
    <dbReference type="NCBI Taxonomy" id="398199"/>
    <lineage>
        <taxon>Bacteria</taxon>
        <taxon>Bacillati</taxon>
        <taxon>Bacillota</taxon>
        <taxon>Clostridia</taxon>
        <taxon>Eubacteriales</taxon>
        <taxon>Clostridiaceae</taxon>
        <taxon>Proteiniclasticum</taxon>
    </lineage>
</organism>
<dbReference type="PROSITE" id="PS51371">
    <property type="entry name" value="CBS"/>
    <property type="match status" value="2"/>
</dbReference>
<dbReference type="RefSeq" id="WP_074909583.1">
    <property type="nucleotide sequence ID" value="NZ_FOVK01000001.1"/>
</dbReference>
<dbReference type="InterPro" id="IPR044751">
    <property type="entry name" value="Ion_transp-like_CBS"/>
</dbReference>
<evidence type="ECO:0000256" key="10">
    <source>
        <dbReference type="PROSITE-ProRule" id="PRU01193"/>
    </source>
</evidence>
<evidence type="ECO:0000256" key="1">
    <source>
        <dbReference type="ARBA" id="ARBA00004651"/>
    </source>
</evidence>
<keyword evidence="3" id="KW-1003">Cell membrane</keyword>
<reference evidence="14 15" key="1">
    <citation type="submission" date="2016-10" db="EMBL/GenBank/DDBJ databases">
        <authorList>
            <person name="de Groot N.N."/>
        </authorList>
    </citation>
    <scope>NUCLEOTIDE SEQUENCE [LARGE SCALE GENOMIC DNA]</scope>
    <source>
        <strain evidence="14 15">ML2</strain>
    </source>
</reference>
<name>A0A1I4Y5A1_9CLOT</name>
<dbReference type="SUPFAM" id="SSF56176">
    <property type="entry name" value="FAD-binding/transporter-associated domain-like"/>
    <property type="match status" value="1"/>
</dbReference>
<dbReference type="PROSITE" id="PS51846">
    <property type="entry name" value="CNNM"/>
    <property type="match status" value="1"/>
</dbReference>
<evidence type="ECO:0000256" key="4">
    <source>
        <dbReference type="ARBA" id="ARBA00022692"/>
    </source>
</evidence>
<feature type="domain" description="CBS" evidence="12">
    <location>
        <begin position="285"/>
        <end position="345"/>
    </location>
</feature>
<dbReference type="GO" id="GO:0050660">
    <property type="term" value="F:flavin adenine dinucleotide binding"/>
    <property type="evidence" value="ECO:0007669"/>
    <property type="project" value="InterPro"/>
</dbReference>
<dbReference type="eggNOG" id="COG1253">
    <property type="taxonomic scope" value="Bacteria"/>
</dbReference>
<accession>A0A1I4Y5A1</accession>
<dbReference type="InterPro" id="IPR036318">
    <property type="entry name" value="FAD-bd_PCMH-like_sf"/>
</dbReference>
<dbReference type="AlphaFoldDB" id="A0A1I4Y5A1"/>
<dbReference type="InterPro" id="IPR002550">
    <property type="entry name" value="CNNM"/>
</dbReference>
<feature type="transmembrane region" description="Helical" evidence="11">
    <location>
        <begin position="61"/>
        <end position="82"/>
    </location>
</feature>
<evidence type="ECO:0000256" key="6">
    <source>
        <dbReference type="ARBA" id="ARBA00022989"/>
    </source>
</evidence>
<evidence type="ECO:0000256" key="3">
    <source>
        <dbReference type="ARBA" id="ARBA00022475"/>
    </source>
</evidence>
<comment type="similarity">
    <text evidence="2">Belongs to the UPF0053 family.</text>
</comment>
<feature type="transmembrane region" description="Helical" evidence="11">
    <location>
        <begin position="102"/>
        <end position="123"/>
    </location>
</feature>
<feature type="domain" description="CBS" evidence="12">
    <location>
        <begin position="220"/>
        <end position="280"/>
    </location>
</feature>
<dbReference type="InterPro" id="IPR046342">
    <property type="entry name" value="CBS_dom_sf"/>
</dbReference>
<feature type="domain" description="CNNM transmembrane" evidence="13">
    <location>
        <begin position="1"/>
        <end position="201"/>
    </location>
</feature>
<keyword evidence="4 10" id="KW-0812">Transmembrane</keyword>
<feature type="transmembrane region" description="Helical" evidence="11">
    <location>
        <begin position="6"/>
        <end position="25"/>
    </location>
</feature>
<dbReference type="Gene3D" id="3.30.465.10">
    <property type="match status" value="1"/>
</dbReference>
<dbReference type="Pfam" id="PF01595">
    <property type="entry name" value="CNNM"/>
    <property type="match status" value="1"/>
</dbReference>
<evidence type="ECO:0000259" key="13">
    <source>
        <dbReference type="PROSITE" id="PS51846"/>
    </source>
</evidence>
<keyword evidence="7 9" id="KW-0129">CBS domain</keyword>
<dbReference type="InterPro" id="IPR016169">
    <property type="entry name" value="FAD-bd_PCMH_sub2"/>
</dbReference>
<evidence type="ECO:0000313" key="15">
    <source>
        <dbReference type="Proteomes" id="UP000181899"/>
    </source>
</evidence>
<gene>
    <name evidence="14" type="ORF">SAMN04488695_101375</name>
</gene>
<dbReference type="InterPro" id="IPR000644">
    <property type="entry name" value="CBS_dom"/>
</dbReference>
<dbReference type="Pfam" id="PF00571">
    <property type="entry name" value="CBS"/>
    <property type="match status" value="2"/>
</dbReference>
<dbReference type="CDD" id="cd04590">
    <property type="entry name" value="CBS_pair_CorC_HlyC_assoc"/>
    <property type="match status" value="1"/>
</dbReference>
<sequence length="441" mass="49524">MESDLGPQLLTIVLLIFVNAFFAMAEMAMVSANKVRIGVEADKGNPRALKLQKILERPSDFLSTIQVGITLAGFLASAQAATGIAQEVTMLFASISIRINQQVAIVLITIVLAYFTLVFGELLPKRIALQNSEKIAMTMVPIIGFVAMILKPFVMLLSFSTSLFARLFGIHTDKLEENVSLEEIRSIIEVGKEKGVINETERDMLDGIFEFDNKLAREIMTPRTEVEMIEISEPTHNVIAKVTNGNYSRIPFYLDEVDNVIGILYIKDLFRELVNKGKPGSIEEILRKPYFAPENKYIDDLFKEMQVANAQMAILLDEYGGFSGIVTIEDILEEIVGNIYDEHDVMDEYINKVTDNIYLVDALVSIDDFNDSLGFEIESENADSIGGYVIERLGRVPKKGDSVYYQGHEFKVQQMAGKRIKVLKVIMNQEKLDKGYIDEES</sequence>
<keyword evidence="8 10" id="KW-0472">Membrane</keyword>
<evidence type="ECO:0000259" key="12">
    <source>
        <dbReference type="PROSITE" id="PS51371"/>
    </source>
</evidence>
<dbReference type="Pfam" id="PF03471">
    <property type="entry name" value="CorC_HlyC"/>
    <property type="match status" value="1"/>
</dbReference>
<comment type="subcellular location">
    <subcellularLocation>
        <location evidence="1">Cell membrane</location>
        <topology evidence="1">Multi-pass membrane protein</topology>
    </subcellularLocation>
</comment>
<feature type="transmembrane region" description="Helical" evidence="11">
    <location>
        <begin position="135"/>
        <end position="159"/>
    </location>
</feature>
<dbReference type="GO" id="GO:0005886">
    <property type="term" value="C:plasma membrane"/>
    <property type="evidence" value="ECO:0007669"/>
    <property type="project" value="UniProtKB-SubCell"/>
</dbReference>
<dbReference type="Gene3D" id="3.10.580.10">
    <property type="entry name" value="CBS-domain"/>
    <property type="match status" value="1"/>
</dbReference>
<dbReference type="PANTHER" id="PTHR43099:SF2">
    <property type="entry name" value="UPF0053 PROTEIN YRKA"/>
    <property type="match status" value="1"/>
</dbReference>
<dbReference type="InterPro" id="IPR051676">
    <property type="entry name" value="UPF0053_domain"/>
</dbReference>
<evidence type="ECO:0000256" key="2">
    <source>
        <dbReference type="ARBA" id="ARBA00006337"/>
    </source>
</evidence>
<dbReference type="SMART" id="SM01091">
    <property type="entry name" value="CorC_HlyC"/>
    <property type="match status" value="1"/>
</dbReference>
<dbReference type="FunFam" id="3.10.580.10:FF:000002">
    <property type="entry name" value="Magnesium/cobalt efflux protein CorC"/>
    <property type="match status" value="1"/>
</dbReference>
<proteinExistence type="inferred from homology"/>
<evidence type="ECO:0000256" key="8">
    <source>
        <dbReference type="ARBA" id="ARBA00023136"/>
    </source>
</evidence>
<dbReference type="OrthoDB" id="9798188at2"/>
<protein>
    <submittedName>
        <fullName evidence="14">Putative hemolysin</fullName>
    </submittedName>
</protein>
<keyword evidence="6 10" id="KW-1133">Transmembrane helix</keyword>
<evidence type="ECO:0000256" key="7">
    <source>
        <dbReference type="ARBA" id="ARBA00023122"/>
    </source>
</evidence>